<evidence type="ECO:0000256" key="2">
    <source>
        <dbReference type="SAM" id="Phobius"/>
    </source>
</evidence>
<dbReference type="Proteomes" id="UP001497525">
    <property type="component" value="Unassembled WGS sequence"/>
</dbReference>
<feature type="region of interest" description="Disordered" evidence="1">
    <location>
        <begin position="139"/>
        <end position="190"/>
    </location>
</feature>
<evidence type="ECO:0000313" key="4">
    <source>
        <dbReference type="EMBL" id="CAL5140741.1"/>
    </source>
</evidence>
<feature type="transmembrane region" description="Helical" evidence="2">
    <location>
        <begin position="50"/>
        <end position="68"/>
    </location>
</feature>
<evidence type="ECO:0000313" key="5">
    <source>
        <dbReference type="Proteomes" id="UP001497525"/>
    </source>
</evidence>
<feature type="domain" description="Matrix-remodeling-associated protein 7 helical" evidence="3">
    <location>
        <begin position="213"/>
        <end position="265"/>
    </location>
</feature>
<feature type="region of interest" description="Disordered" evidence="1">
    <location>
        <begin position="75"/>
        <end position="106"/>
    </location>
</feature>
<reference evidence="4" key="1">
    <citation type="submission" date="2024-06" db="EMBL/GenBank/DDBJ databases">
        <authorList>
            <person name="Liu X."/>
            <person name="Lenzi L."/>
            <person name="Haldenby T S."/>
            <person name="Uol C."/>
        </authorList>
    </citation>
    <scope>NUCLEOTIDE SEQUENCE</scope>
</reference>
<feature type="compositionally biased region" description="Basic and acidic residues" evidence="1">
    <location>
        <begin position="143"/>
        <end position="154"/>
    </location>
</feature>
<organism evidence="4 5">
    <name type="scientific">Calicophoron daubneyi</name>
    <name type="common">Rumen fluke</name>
    <name type="synonym">Paramphistomum daubneyi</name>
    <dbReference type="NCBI Taxonomy" id="300641"/>
    <lineage>
        <taxon>Eukaryota</taxon>
        <taxon>Metazoa</taxon>
        <taxon>Spiralia</taxon>
        <taxon>Lophotrochozoa</taxon>
        <taxon>Platyhelminthes</taxon>
        <taxon>Trematoda</taxon>
        <taxon>Digenea</taxon>
        <taxon>Plagiorchiida</taxon>
        <taxon>Pronocephalata</taxon>
        <taxon>Paramphistomoidea</taxon>
        <taxon>Paramphistomidae</taxon>
        <taxon>Calicophoron</taxon>
    </lineage>
</organism>
<comment type="caution">
    <text evidence="4">The sequence shown here is derived from an EMBL/GenBank/DDBJ whole genome shotgun (WGS) entry which is preliminary data.</text>
</comment>
<dbReference type="Pfam" id="PF25473">
    <property type="entry name" value="MXRA7_helical"/>
    <property type="match status" value="1"/>
</dbReference>
<keyword evidence="2" id="KW-0472">Membrane</keyword>
<dbReference type="InterPro" id="IPR057534">
    <property type="entry name" value="MXRA7_helical"/>
</dbReference>
<feature type="compositionally biased region" description="Polar residues" evidence="1">
    <location>
        <begin position="88"/>
        <end position="100"/>
    </location>
</feature>
<dbReference type="EMBL" id="CAXLJL010000778">
    <property type="protein sequence ID" value="CAL5140741.1"/>
    <property type="molecule type" value="Genomic_DNA"/>
</dbReference>
<dbReference type="AlphaFoldDB" id="A0AAV2TUI1"/>
<dbReference type="PANTHER" id="PTHR21845">
    <property type="entry name" value="TRANSMEMBRANE ANCHOR PROTEIN 1"/>
    <property type="match status" value="1"/>
</dbReference>
<accession>A0AAV2TUI1</accession>
<dbReference type="PANTHER" id="PTHR21845:SF2">
    <property type="entry name" value="MATRIX-REMODELING-ASSOCIATED PROTEIN 7"/>
    <property type="match status" value="1"/>
</dbReference>
<sequence length="266" mass="29373">MLLLDTRARPLQDVLGQSNSCLASWAQEATRNRKMNTGTPSVLLLNGTDWVFAVAVAFFVSVVIRRLITTATRRTSVQPCTASREPSGMQQSISKSSASDTAGGPMSAHPHLPAFLNNVKDIDQFFASCPFMAALQAKGKNKPNLEDDNRRINDDLEDDDKSNRLSPKSAGAAVSKADLTTDSGPEEEAPHIDCDSVKSYASLPAQLKKGWFDEHLKSLSQTEREKEREAQKEQLAKIFALMQTQPDRFGSISIKDMEDQMSNFYM</sequence>
<keyword evidence="2" id="KW-1133">Transmembrane helix</keyword>
<dbReference type="InterPro" id="IPR026622">
    <property type="entry name" value="Mxra7"/>
</dbReference>
<keyword evidence="2" id="KW-0812">Transmembrane</keyword>
<gene>
    <name evidence="4" type="ORF">CDAUBV1_LOCUS16036</name>
</gene>
<name>A0AAV2TUI1_CALDB</name>
<protein>
    <recommendedName>
        <fullName evidence="3">Matrix-remodeling-associated protein 7 helical domain-containing protein</fullName>
    </recommendedName>
</protein>
<evidence type="ECO:0000256" key="1">
    <source>
        <dbReference type="SAM" id="MobiDB-lite"/>
    </source>
</evidence>
<proteinExistence type="predicted"/>
<evidence type="ECO:0000259" key="3">
    <source>
        <dbReference type="Pfam" id="PF25473"/>
    </source>
</evidence>